<protein>
    <recommendedName>
        <fullName evidence="6">18S rRNA aminocarboxypropyltransferase</fullName>
        <ecNumber evidence="6">2.5.1.157</ecNumber>
    </recommendedName>
</protein>
<dbReference type="AlphaFoldDB" id="A0A8S2E4Y5"/>
<dbReference type="HAMAP" id="MF_01116">
    <property type="entry name" value="TSR3"/>
    <property type="match status" value="1"/>
</dbReference>
<feature type="compositionally biased region" description="Acidic residues" evidence="7">
    <location>
        <begin position="43"/>
        <end position="62"/>
    </location>
</feature>
<reference evidence="10" key="1">
    <citation type="submission" date="2021-02" db="EMBL/GenBank/DDBJ databases">
        <authorList>
            <person name="Nowell W R."/>
        </authorList>
    </citation>
    <scope>NUCLEOTIDE SEQUENCE</scope>
</reference>
<evidence type="ECO:0000259" key="8">
    <source>
        <dbReference type="Pfam" id="PF04034"/>
    </source>
</evidence>
<dbReference type="GO" id="GO:0030490">
    <property type="term" value="P:maturation of SSU-rRNA"/>
    <property type="evidence" value="ECO:0007669"/>
    <property type="project" value="TreeGrafter"/>
</dbReference>
<keyword evidence="3 6" id="KW-0698">rRNA processing</keyword>
<keyword evidence="1" id="KW-0963">Cytoplasm</keyword>
<evidence type="ECO:0000313" key="12">
    <source>
        <dbReference type="Proteomes" id="UP000677228"/>
    </source>
</evidence>
<evidence type="ECO:0000256" key="2">
    <source>
        <dbReference type="ARBA" id="ARBA00022517"/>
    </source>
</evidence>
<dbReference type="PANTHER" id="PTHR20426">
    <property type="entry name" value="RIBOSOME BIOGENESIS PROTEIN TSR3 HOMOLOG"/>
    <property type="match status" value="1"/>
</dbReference>
<evidence type="ECO:0000256" key="1">
    <source>
        <dbReference type="ARBA" id="ARBA00022490"/>
    </source>
</evidence>
<feature type="compositionally biased region" description="Basic and acidic residues" evidence="7">
    <location>
        <begin position="19"/>
        <end position="30"/>
    </location>
</feature>
<keyword evidence="5 6" id="KW-0949">S-adenosyl-L-methionine</keyword>
<comment type="similarity">
    <text evidence="6">Belongs to the TDD superfamily. TSR3 family.</text>
</comment>
<evidence type="ECO:0000313" key="10">
    <source>
        <dbReference type="EMBL" id="CAF1125955.1"/>
    </source>
</evidence>
<feature type="domain" description="RNase L inhibitor RLI-like possible metal-binding" evidence="9">
    <location>
        <begin position="75"/>
        <end position="108"/>
    </location>
</feature>
<evidence type="ECO:0000256" key="7">
    <source>
        <dbReference type="SAM" id="MobiDB-lite"/>
    </source>
</evidence>
<dbReference type="InterPro" id="IPR007209">
    <property type="entry name" value="RNaseL-inhib-like_metal-bd_dom"/>
</dbReference>
<dbReference type="GO" id="GO:1904047">
    <property type="term" value="F:S-adenosyl-L-methionine binding"/>
    <property type="evidence" value="ECO:0007669"/>
    <property type="project" value="UniProtKB-UniRule"/>
</dbReference>
<organism evidence="10 12">
    <name type="scientific">Didymodactylos carnosus</name>
    <dbReference type="NCBI Taxonomy" id="1234261"/>
    <lineage>
        <taxon>Eukaryota</taxon>
        <taxon>Metazoa</taxon>
        <taxon>Spiralia</taxon>
        <taxon>Gnathifera</taxon>
        <taxon>Rotifera</taxon>
        <taxon>Eurotatoria</taxon>
        <taxon>Bdelloidea</taxon>
        <taxon>Philodinida</taxon>
        <taxon>Philodinidae</taxon>
        <taxon>Didymodactylos</taxon>
    </lineage>
</organism>
<dbReference type="InterPro" id="IPR007177">
    <property type="entry name" value="Tsr3_C"/>
</dbReference>
<comment type="caution">
    <text evidence="10">The sequence shown here is derived from an EMBL/GenBank/DDBJ whole genome shotgun (WGS) entry which is preliminary data.</text>
</comment>
<dbReference type="Proteomes" id="UP000682733">
    <property type="component" value="Unassembled WGS sequence"/>
</dbReference>
<evidence type="ECO:0000256" key="3">
    <source>
        <dbReference type="ARBA" id="ARBA00022552"/>
    </source>
</evidence>
<comment type="caution">
    <text evidence="6">Lacks conserved residue(s) required for the propagation of feature annotation.</text>
</comment>
<evidence type="ECO:0000256" key="5">
    <source>
        <dbReference type="ARBA" id="ARBA00022691"/>
    </source>
</evidence>
<feature type="region of interest" description="Disordered" evidence="7">
    <location>
        <begin position="249"/>
        <end position="277"/>
    </location>
</feature>
<dbReference type="Pfam" id="PF04068">
    <property type="entry name" value="Fer4_RLI"/>
    <property type="match status" value="1"/>
</dbReference>
<evidence type="ECO:0000256" key="6">
    <source>
        <dbReference type="HAMAP-Rule" id="MF_03146"/>
    </source>
</evidence>
<comment type="function">
    <text evidence="6">Aminocarboxypropyltransferase that catalyzes the aminocarboxypropyl transfer on pseudouridine in 18S rRNA. It constitutes the last step in biosynthesis of the hypermodified N1-methyl-N3-(3-amino-3-carboxypropyl) pseudouridine (m1acp3-Psi).</text>
</comment>
<feature type="domain" description="16S/18S rRNA aminocarboxypropyltransferase Tsr3 C-terminal" evidence="8">
    <location>
        <begin position="113"/>
        <end position="238"/>
    </location>
</feature>
<gene>
    <name evidence="10" type="ORF">OVA965_LOCUS20411</name>
    <name evidence="11" type="ORF">TMI583_LOCUS20779</name>
</gene>
<dbReference type="Proteomes" id="UP000677228">
    <property type="component" value="Unassembled WGS sequence"/>
</dbReference>
<dbReference type="EMBL" id="CAJOBA010019460">
    <property type="protein sequence ID" value="CAF3903902.1"/>
    <property type="molecule type" value="Genomic_DNA"/>
</dbReference>
<evidence type="ECO:0000259" key="9">
    <source>
        <dbReference type="Pfam" id="PF04068"/>
    </source>
</evidence>
<accession>A0A8S2E4Y5</accession>
<dbReference type="PANTHER" id="PTHR20426:SF0">
    <property type="entry name" value="18S RRNA AMINOCARBOXYPROPYLTRANSFERASE"/>
    <property type="match status" value="1"/>
</dbReference>
<keyword evidence="2 6" id="KW-0690">Ribosome biogenesis</keyword>
<dbReference type="EMBL" id="CAJNOK010010835">
    <property type="protein sequence ID" value="CAF1125955.1"/>
    <property type="molecule type" value="Genomic_DNA"/>
</dbReference>
<feature type="binding site" evidence="6">
    <location>
        <position position="162"/>
    </location>
    <ligand>
        <name>S-adenosyl-L-methionine</name>
        <dbReference type="ChEBI" id="CHEBI:59789"/>
    </ligand>
</feature>
<dbReference type="GO" id="GO:0000455">
    <property type="term" value="P:enzyme-directed rRNA pseudouridine synthesis"/>
    <property type="evidence" value="ECO:0007669"/>
    <property type="project" value="UniProtKB-UniRule"/>
</dbReference>
<feature type="binding site" evidence="6">
    <location>
        <position position="139"/>
    </location>
    <ligand>
        <name>S-adenosyl-L-methionine</name>
        <dbReference type="ChEBI" id="CHEBI:59789"/>
    </ligand>
</feature>
<dbReference type="InterPro" id="IPR022968">
    <property type="entry name" value="Tsr3-like"/>
</dbReference>
<dbReference type="NCBIfam" id="NF002621">
    <property type="entry name" value="PRK02287.1"/>
    <property type="match status" value="1"/>
</dbReference>
<proteinExistence type="inferred from homology"/>
<comment type="catalytic activity">
    <reaction evidence="6">
        <text>an N(1)-methylpseudouridine in rRNA + S-adenosyl-L-methionine = N(1)-methyl-N(3)-[(3S)-3-amino-3-carboxypropyl]pseudouridine in rRNA + S-methyl-5'-thioadenosine + H(+)</text>
        <dbReference type="Rhea" id="RHEA:63296"/>
        <dbReference type="Rhea" id="RHEA-COMP:11634"/>
        <dbReference type="Rhea" id="RHEA-COMP:16310"/>
        <dbReference type="ChEBI" id="CHEBI:15378"/>
        <dbReference type="ChEBI" id="CHEBI:17509"/>
        <dbReference type="ChEBI" id="CHEBI:59789"/>
        <dbReference type="ChEBI" id="CHEBI:74890"/>
        <dbReference type="ChEBI" id="CHEBI:146234"/>
        <dbReference type="EC" id="2.5.1.157"/>
    </reaction>
</comment>
<dbReference type="Pfam" id="PF04034">
    <property type="entry name" value="Ribo_biogen_C"/>
    <property type="match status" value="1"/>
</dbReference>
<dbReference type="GO" id="GO:0106388">
    <property type="term" value="F:rRNA small subunit aminocarboxypropyltransferase activity"/>
    <property type="evidence" value="ECO:0007669"/>
    <property type="project" value="UniProtKB-EC"/>
</dbReference>
<evidence type="ECO:0000256" key="4">
    <source>
        <dbReference type="ARBA" id="ARBA00022679"/>
    </source>
</evidence>
<feature type="region of interest" description="Disordered" evidence="7">
    <location>
        <begin position="15"/>
        <end position="66"/>
    </location>
</feature>
<sequence>MSHCKKKPCRIKQKTKHFQRLDKESAEVGERFQTNPTLTHVNDEDDDEKTNEFEEEEEEEGGDSTPFWSPDVYPVRLTMWDLNHCDPKRCTGRKLMRLGYVKPLKLGQHYGGLILSPIGEKCVSPSDHDLVLSHGIAVVDCSWAKLEETPFSRMRGKHLRLLPYLVATNSVNYGKPCQLSCAEAYAAALYIIGRKDLGDILLKKFKWGHSFYELNEQMLTAYTACKTVEDMLTIDAKFRSGEINYISTYNPTRDLPPSESSSSSSDEENGEKIEKLT</sequence>
<name>A0A8S2E4Y5_9BILA</name>
<keyword evidence="4 6" id="KW-0808">Transferase</keyword>
<evidence type="ECO:0000313" key="11">
    <source>
        <dbReference type="EMBL" id="CAF3903902.1"/>
    </source>
</evidence>
<dbReference type="EC" id="2.5.1.157" evidence="6"/>
<feature type="binding site" evidence="6">
    <location>
        <position position="91"/>
    </location>
    <ligand>
        <name>S-adenosyl-L-methionine</name>
        <dbReference type="ChEBI" id="CHEBI:59789"/>
    </ligand>
</feature>